<gene>
    <name evidence="1" type="ORF">AVDCRST_MAG92-5057</name>
</gene>
<accession>A0A6J4KCJ0</accession>
<proteinExistence type="predicted"/>
<organism evidence="1">
    <name type="scientific">uncultured Coleofasciculus sp</name>
    <dbReference type="NCBI Taxonomy" id="1267456"/>
    <lineage>
        <taxon>Bacteria</taxon>
        <taxon>Bacillati</taxon>
        <taxon>Cyanobacteriota</taxon>
        <taxon>Cyanophyceae</taxon>
        <taxon>Coleofasciculales</taxon>
        <taxon>Coleofasciculaceae</taxon>
        <taxon>Coleofasciculus</taxon>
        <taxon>environmental samples</taxon>
    </lineage>
</organism>
<reference evidence="1" key="1">
    <citation type="submission" date="2020-02" db="EMBL/GenBank/DDBJ databases">
        <authorList>
            <person name="Meier V. D."/>
        </authorList>
    </citation>
    <scope>NUCLEOTIDE SEQUENCE</scope>
    <source>
        <strain evidence="1">AVDCRST_MAG92</strain>
    </source>
</reference>
<name>A0A6J4KCJ0_9CYAN</name>
<protein>
    <submittedName>
        <fullName evidence="1">Uncharacterized protein</fullName>
    </submittedName>
</protein>
<sequence length="37" mass="4257">MILLRASFWLKALPDAVLDLHINGLDGYILSGDFRRR</sequence>
<dbReference type="AlphaFoldDB" id="A0A6J4KCJ0"/>
<dbReference type="EMBL" id="CADCTM010000883">
    <property type="protein sequence ID" value="CAA9300586.1"/>
    <property type="molecule type" value="Genomic_DNA"/>
</dbReference>
<evidence type="ECO:0000313" key="1">
    <source>
        <dbReference type="EMBL" id="CAA9300586.1"/>
    </source>
</evidence>